<dbReference type="Gene3D" id="2.170.190.11">
    <property type="entry name" value="Molybdopterin biosynthesis moea protein, domain 3"/>
    <property type="match status" value="1"/>
</dbReference>
<dbReference type="FunFam" id="2.170.190.11:FF:000001">
    <property type="entry name" value="Molybdopterin molybdenumtransferase"/>
    <property type="match status" value="1"/>
</dbReference>
<dbReference type="InterPro" id="IPR038987">
    <property type="entry name" value="MoeA-like"/>
</dbReference>
<dbReference type="Gene3D" id="3.40.980.10">
    <property type="entry name" value="MoaB/Mog-like domain"/>
    <property type="match status" value="1"/>
</dbReference>
<dbReference type="InterPro" id="IPR001453">
    <property type="entry name" value="MoaB/Mog_dom"/>
</dbReference>
<dbReference type="Pfam" id="PF03454">
    <property type="entry name" value="MoeA_C"/>
    <property type="match status" value="1"/>
</dbReference>
<dbReference type="PANTHER" id="PTHR10192:SF5">
    <property type="entry name" value="GEPHYRIN"/>
    <property type="match status" value="1"/>
</dbReference>
<dbReference type="Gene3D" id="3.90.105.10">
    <property type="entry name" value="Molybdopterin biosynthesis moea protein, domain 2"/>
    <property type="match status" value="1"/>
</dbReference>
<gene>
    <name evidence="4" type="ORF">LCGC14_0836390</name>
</gene>
<dbReference type="Gene3D" id="2.40.340.10">
    <property type="entry name" value="MoeA, C-terminal, domain IV"/>
    <property type="match status" value="1"/>
</dbReference>
<proteinExistence type="predicted"/>
<dbReference type="CDD" id="cd00887">
    <property type="entry name" value="MoeA"/>
    <property type="match status" value="1"/>
</dbReference>
<accession>A0A0F9RZ63</accession>
<dbReference type="InterPro" id="IPR036425">
    <property type="entry name" value="MoaB/Mog-like_dom_sf"/>
</dbReference>
<dbReference type="PANTHER" id="PTHR10192">
    <property type="entry name" value="MOLYBDOPTERIN BIOSYNTHESIS PROTEIN"/>
    <property type="match status" value="1"/>
</dbReference>
<sequence length="415" mass="44843">MEKLKKVGFSKLTSVEEALKQLSFRIKTCPIEEVRIQEALNRILGDDITSSMNIPPFDRSAMDGYALRAEDTFGASPSNPKKIELIGSIEIGETSSLELMGKQGIRISTGAPIPKGADAVIKIEDTEIEDKTIILYTALVPGKNVSKEGEDIKEGTQVLSKGIDIKAEHIALLTSLGYKNAKVITKPKISVFSSGDELLEPGDILQPGKIYNSNTPMIASLVKLYGGTVIRAETVKDNKIVIKKKLLEAAGDSDIIVFTGGTSVGTKDYLPEIVKELGDIITHGIAQRPGAPVLIGILSEKLIFCLPGTPVASYISFLKIVGIAIRKMLGCIAIDPRIEVLTTISRDVPVSGLGFLHYLRVKIERSEDKFIAHPVKLKGSGVISSLTESDGIVEIPPYQEGLKKGDKVIVKLFPK</sequence>
<comment type="caution">
    <text evidence="4">The sequence shown here is derived from an EMBL/GenBank/DDBJ whole genome shotgun (WGS) entry which is preliminary data.</text>
</comment>
<dbReference type="GO" id="GO:0005737">
    <property type="term" value="C:cytoplasm"/>
    <property type="evidence" value="ECO:0007669"/>
    <property type="project" value="TreeGrafter"/>
</dbReference>
<dbReference type="GO" id="GO:0006777">
    <property type="term" value="P:Mo-molybdopterin cofactor biosynthetic process"/>
    <property type="evidence" value="ECO:0007669"/>
    <property type="project" value="UniProtKB-KW"/>
</dbReference>
<dbReference type="SUPFAM" id="SSF53218">
    <property type="entry name" value="Molybdenum cofactor biosynthesis proteins"/>
    <property type="match status" value="1"/>
</dbReference>
<feature type="domain" description="MoaB/Mog" evidence="3">
    <location>
        <begin position="190"/>
        <end position="327"/>
    </location>
</feature>
<dbReference type="EMBL" id="LAZR01002426">
    <property type="protein sequence ID" value="KKN30211.1"/>
    <property type="molecule type" value="Genomic_DNA"/>
</dbReference>
<dbReference type="InterPro" id="IPR036135">
    <property type="entry name" value="MoeA_linker/N_sf"/>
</dbReference>
<dbReference type="AlphaFoldDB" id="A0A0F9RZ63"/>
<dbReference type="GO" id="GO:0061599">
    <property type="term" value="F:molybdopterin molybdotransferase activity"/>
    <property type="evidence" value="ECO:0007669"/>
    <property type="project" value="TreeGrafter"/>
</dbReference>
<dbReference type="SUPFAM" id="SSF63882">
    <property type="entry name" value="MoeA N-terminal region -like"/>
    <property type="match status" value="1"/>
</dbReference>
<dbReference type="UniPathway" id="UPA00344"/>
<protein>
    <recommendedName>
        <fullName evidence="3">MoaB/Mog domain-containing protein</fullName>
    </recommendedName>
</protein>
<dbReference type="InterPro" id="IPR005111">
    <property type="entry name" value="MoeA_C_domain_IV"/>
</dbReference>
<organism evidence="4">
    <name type="scientific">marine sediment metagenome</name>
    <dbReference type="NCBI Taxonomy" id="412755"/>
    <lineage>
        <taxon>unclassified sequences</taxon>
        <taxon>metagenomes</taxon>
        <taxon>ecological metagenomes</taxon>
    </lineage>
</organism>
<dbReference type="InterPro" id="IPR005110">
    <property type="entry name" value="MoeA_linker/N"/>
</dbReference>
<dbReference type="SUPFAM" id="SSF63867">
    <property type="entry name" value="MoeA C-terminal domain-like"/>
    <property type="match status" value="1"/>
</dbReference>
<keyword evidence="2" id="KW-0501">Molybdenum cofactor biosynthesis</keyword>
<dbReference type="Pfam" id="PF03453">
    <property type="entry name" value="MoeA_N"/>
    <property type="match status" value="1"/>
</dbReference>
<dbReference type="InterPro" id="IPR036688">
    <property type="entry name" value="MoeA_C_domain_IV_sf"/>
</dbReference>
<evidence type="ECO:0000313" key="4">
    <source>
        <dbReference type="EMBL" id="KKN30211.1"/>
    </source>
</evidence>
<reference evidence="4" key="1">
    <citation type="journal article" date="2015" name="Nature">
        <title>Complex archaea that bridge the gap between prokaryotes and eukaryotes.</title>
        <authorList>
            <person name="Spang A."/>
            <person name="Saw J.H."/>
            <person name="Jorgensen S.L."/>
            <person name="Zaremba-Niedzwiedzka K."/>
            <person name="Martijn J."/>
            <person name="Lind A.E."/>
            <person name="van Eijk R."/>
            <person name="Schleper C."/>
            <person name="Guy L."/>
            <person name="Ettema T.J."/>
        </authorList>
    </citation>
    <scope>NUCLEOTIDE SEQUENCE</scope>
</reference>
<dbReference type="Pfam" id="PF00994">
    <property type="entry name" value="MoCF_biosynth"/>
    <property type="match status" value="1"/>
</dbReference>
<dbReference type="SMART" id="SM00852">
    <property type="entry name" value="MoCF_biosynth"/>
    <property type="match status" value="1"/>
</dbReference>
<name>A0A0F9RZ63_9ZZZZ</name>
<dbReference type="NCBIfam" id="TIGR00177">
    <property type="entry name" value="molyb_syn"/>
    <property type="match status" value="1"/>
</dbReference>
<evidence type="ECO:0000256" key="2">
    <source>
        <dbReference type="ARBA" id="ARBA00023150"/>
    </source>
</evidence>
<comment type="pathway">
    <text evidence="1">Cofactor biosynthesis; molybdopterin biosynthesis.</text>
</comment>
<dbReference type="NCBIfam" id="NF045515">
    <property type="entry name" value="Glp_gephyrin"/>
    <property type="match status" value="1"/>
</dbReference>
<evidence type="ECO:0000256" key="1">
    <source>
        <dbReference type="ARBA" id="ARBA00005046"/>
    </source>
</evidence>
<evidence type="ECO:0000259" key="3">
    <source>
        <dbReference type="SMART" id="SM00852"/>
    </source>
</evidence>